<protein>
    <submittedName>
        <fullName evidence="1">Uncharacterized protein</fullName>
    </submittedName>
</protein>
<dbReference type="GeneID" id="78371404"/>
<dbReference type="STRING" id="1121877.FEAC_00430"/>
<gene>
    <name evidence="1" type="ORF">FEAC_00430</name>
</gene>
<accession>A0A0D8FXQ1</accession>
<name>A0A0D8FXQ1_9ACTN</name>
<comment type="caution">
    <text evidence="1">The sequence shown here is derived from an EMBL/GenBank/DDBJ whole genome shotgun (WGS) entry which is preliminary data.</text>
</comment>
<keyword evidence="2" id="KW-1185">Reference proteome</keyword>
<evidence type="ECO:0000313" key="2">
    <source>
        <dbReference type="Proteomes" id="UP000032336"/>
    </source>
</evidence>
<dbReference type="EMBL" id="JXUW01000001">
    <property type="protein sequence ID" value="KJE78053.1"/>
    <property type="molecule type" value="Genomic_DNA"/>
</dbReference>
<proteinExistence type="predicted"/>
<dbReference type="OrthoDB" id="9959969at2"/>
<evidence type="ECO:0000313" key="1">
    <source>
        <dbReference type="EMBL" id="KJE78053.1"/>
    </source>
</evidence>
<dbReference type="AlphaFoldDB" id="A0A0D8FXQ1"/>
<reference evidence="1 2" key="1">
    <citation type="submission" date="2015-01" db="EMBL/GenBank/DDBJ databases">
        <title>Draft genome of the acidophilic iron oxidizer Ferrimicrobium acidiphilum strain T23.</title>
        <authorList>
            <person name="Poehlein A."/>
            <person name="Eisen S."/>
            <person name="Schloemann M."/>
            <person name="Johnson B.D."/>
            <person name="Daniel R."/>
            <person name="Muehling M."/>
        </authorList>
    </citation>
    <scope>NUCLEOTIDE SEQUENCE [LARGE SCALE GENOMIC DNA]</scope>
    <source>
        <strain evidence="1 2">T23</strain>
    </source>
</reference>
<sequence>MSLQIGTLRMAARIHESNDRYETIETCNSLWVFEAQERRFLRLPRTHPLPSSYSLLPESAWEHYESLTLDPVSGEFIVRLTADGSRVLRSQRHKQPCPICSAEVDLSVTREIGTIELSLLDGTSLEPDA</sequence>
<dbReference type="RefSeq" id="WP_035388150.1">
    <property type="nucleotide sequence ID" value="NZ_JXUW01000001.1"/>
</dbReference>
<organism evidence="1 2">
    <name type="scientific">Ferrimicrobium acidiphilum DSM 19497</name>
    <dbReference type="NCBI Taxonomy" id="1121877"/>
    <lineage>
        <taxon>Bacteria</taxon>
        <taxon>Bacillati</taxon>
        <taxon>Actinomycetota</taxon>
        <taxon>Acidimicrobiia</taxon>
        <taxon>Acidimicrobiales</taxon>
        <taxon>Acidimicrobiaceae</taxon>
        <taxon>Ferrimicrobium</taxon>
    </lineage>
</organism>
<dbReference type="eggNOG" id="ENOG5031DBF">
    <property type="taxonomic scope" value="Bacteria"/>
</dbReference>
<dbReference type="Proteomes" id="UP000032336">
    <property type="component" value="Unassembled WGS sequence"/>
</dbReference>